<dbReference type="AlphaFoldDB" id="A0A5A7NAI8"/>
<dbReference type="PANTHER" id="PTHR30632">
    <property type="entry name" value="MOLYBDATE-BINDING PERIPLASMIC PROTEIN"/>
    <property type="match status" value="1"/>
</dbReference>
<comment type="similarity">
    <text evidence="1">Belongs to the bacterial solute-binding protein ModA family.</text>
</comment>
<dbReference type="Pfam" id="PF13531">
    <property type="entry name" value="SBP_bac_11"/>
    <property type="match status" value="1"/>
</dbReference>
<evidence type="ECO:0000313" key="4">
    <source>
        <dbReference type="EMBL" id="GER04665.1"/>
    </source>
</evidence>
<sequence length="148" mass="15982">MVVAVLSLAFYGLAAAQDRSPVIAAASDLRFALSDIITTFEKDTGHKVRVSYGSTGQFAQQIRQGAPYQIFMAADEAYIADLHRLGLTMDEGDLYAEGRIVLMVPHGSKLKTDAHLDHLASLLDEKAIAHFAIANPDHAPYGARAKEA</sequence>
<dbReference type="GO" id="GO:0030973">
    <property type="term" value="F:molybdate ion binding"/>
    <property type="evidence" value="ECO:0007669"/>
    <property type="project" value="TreeGrafter"/>
</dbReference>
<evidence type="ECO:0008006" key="6">
    <source>
        <dbReference type="Google" id="ProtNLM"/>
    </source>
</evidence>
<accession>A0A5A7NAI8</accession>
<dbReference type="InterPro" id="IPR050682">
    <property type="entry name" value="ModA/WtpA"/>
</dbReference>
<dbReference type="Proteomes" id="UP000324996">
    <property type="component" value="Unassembled WGS sequence"/>
</dbReference>
<evidence type="ECO:0000256" key="3">
    <source>
        <dbReference type="ARBA" id="ARBA00022729"/>
    </source>
</evidence>
<keyword evidence="2" id="KW-0479">Metal-binding</keyword>
<reference evidence="4 5" key="1">
    <citation type="submission" date="2019-09" db="EMBL/GenBank/DDBJ databases">
        <title>NBRP : Genome information of microbial organism related human and environment.</title>
        <authorList>
            <person name="Hattori M."/>
            <person name="Oshima K."/>
            <person name="Inaba H."/>
            <person name="Suda W."/>
            <person name="Sakamoto M."/>
            <person name="Iino T."/>
            <person name="Kitahara M."/>
            <person name="Oshida Y."/>
            <person name="Iida T."/>
            <person name="Kudo T."/>
            <person name="Itoh T."/>
            <person name="Ohkuma M."/>
        </authorList>
    </citation>
    <scope>NUCLEOTIDE SEQUENCE [LARGE SCALE GENOMIC DNA]</scope>
    <source>
        <strain evidence="4 5">Q-1</strain>
    </source>
</reference>
<evidence type="ECO:0000256" key="1">
    <source>
        <dbReference type="ARBA" id="ARBA00009175"/>
    </source>
</evidence>
<dbReference type="PANTHER" id="PTHR30632:SF14">
    <property type="entry name" value="TUNGSTATE_MOLYBDATE_CHROMATE-BINDING PROTEIN MODA"/>
    <property type="match status" value="1"/>
</dbReference>
<dbReference type="SUPFAM" id="SSF53850">
    <property type="entry name" value="Periplasmic binding protein-like II"/>
    <property type="match status" value="1"/>
</dbReference>
<keyword evidence="5" id="KW-1185">Reference proteome</keyword>
<comment type="caution">
    <text evidence="4">The sequence shown here is derived from an EMBL/GenBank/DDBJ whole genome shotgun (WGS) entry which is preliminary data.</text>
</comment>
<name>A0A5A7NAI8_9PROT</name>
<dbReference type="GO" id="GO:0015689">
    <property type="term" value="P:molybdate ion transport"/>
    <property type="evidence" value="ECO:0007669"/>
    <property type="project" value="InterPro"/>
</dbReference>
<dbReference type="Gene3D" id="3.40.190.10">
    <property type="entry name" value="Periplasmic binding protein-like II"/>
    <property type="match status" value="1"/>
</dbReference>
<evidence type="ECO:0000313" key="5">
    <source>
        <dbReference type="Proteomes" id="UP000324996"/>
    </source>
</evidence>
<gene>
    <name evidence="4" type="ORF">JCM17846_23470</name>
</gene>
<organism evidence="4 5">
    <name type="scientific">Iodidimonas nitroreducens</name>
    <dbReference type="NCBI Taxonomy" id="1236968"/>
    <lineage>
        <taxon>Bacteria</taxon>
        <taxon>Pseudomonadati</taxon>
        <taxon>Pseudomonadota</taxon>
        <taxon>Alphaproteobacteria</taxon>
        <taxon>Iodidimonadales</taxon>
        <taxon>Iodidimonadaceae</taxon>
        <taxon>Iodidimonas</taxon>
    </lineage>
</organism>
<protein>
    <recommendedName>
        <fullName evidence="6">Molybdate ABC transporter substrate-binding protein</fullName>
    </recommendedName>
</protein>
<dbReference type="NCBIfam" id="TIGR01256">
    <property type="entry name" value="modA"/>
    <property type="match status" value="1"/>
</dbReference>
<dbReference type="GO" id="GO:0046872">
    <property type="term" value="F:metal ion binding"/>
    <property type="evidence" value="ECO:0007669"/>
    <property type="project" value="UniProtKB-KW"/>
</dbReference>
<keyword evidence="3" id="KW-0732">Signal</keyword>
<proteinExistence type="inferred from homology"/>
<dbReference type="EMBL" id="BKCN01000012">
    <property type="protein sequence ID" value="GER04665.1"/>
    <property type="molecule type" value="Genomic_DNA"/>
</dbReference>
<dbReference type="InterPro" id="IPR005950">
    <property type="entry name" value="ModA"/>
</dbReference>
<evidence type="ECO:0000256" key="2">
    <source>
        <dbReference type="ARBA" id="ARBA00022723"/>
    </source>
</evidence>